<organism evidence="1">
    <name type="scientific">Tanacetum cinerariifolium</name>
    <name type="common">Dalmatian daisy</name>
    <name type="synonym">Chrysanthemum cinerariifolium</name>
    <dbReference type="NCBI Taxonomy" id="118510"/>
    <lineage>
        <taxon>Eukaryota</taxon>
        <taxon>Viridiplantae</taxon>
        <taxon>Streptophyta</taxon>
        <taxon>Embryophyta</taxon>
        <taxon>Tracheophyta</taxon>
        <taxon>Spermatophyta</taxon>
        <taxon>Magnoliopsida</taxon>
        <taxon>eudicotyledons</taxon>
        <taxon>Gunneridae</taxon>
        <taxon>Pentapetalae</taxon>
        <taxon>asterids</taxon>
        <taxon>campanulids</taxon>
        <taxon>Asterales</taxon>
        <taxon>Asteraceae</taxon>
        <taxon>Asteroideae</taxon>
        <taxon>Anthemideae</taxon>
        <taxon>Anthemidinae</taxon>
        <taxon>Tanacetum</taxon>
    </lineage>
</organism>
<accession>A0A6L2JRW4</accession>
<protein>
    <recommendedName>
        <fullName evidence="2">CCHC-type domain-containing protein</fullName>
    </recommendedName>
</protein>
<evidence type="ECO:0008006" key="2">
    <source>
        <dbReference type="Google" id="ProtNLM"/>
    </source>
</evidence>
<sequence length="696" mass="79178">MNNFQDTSESSNDNTNVVNALQEPFVVKQDPGKNSSQSPPHIIHHCCYGCGDSLEDIFCHQCTCESCGKGAHYGYNCPLKVTIIPNPEPCNNQTIDELPQTLSSFDPTCYSGDKNAFTYDSKSNIVDDFANVFNPPPQPPTYSYEFCGNDAYYGHDCPLQVPFTYDPEPCYNQDFNFPKKIQIFQQQYLCCTHCGGPHETCQCDQLIFDEPYCENYEGSHMSFQCQLMNQNHYEPNPFYDSNSFGFDKFQPLQFPYSVVHQPPQEEISVEFLQEKRNQINYVQTFLRKFNRISFYETPKVLSLACETIIEIEHAFEDKHCQPENILELFQRLHNDVQNIHEELTVYINTPSWDRPTSCYDDDDDEDCTIAITPIFSTEEPDNCLSMVDEHLDTIPATESDEVIKSSVENLVSIPSESEGIPDNMCDVPFHENSPPLDISKDQFKDFSESNDDSTSIDDDSFSIDDIEFCSDVVSVRSLLMLFSFVDVVSCSVEASLKSEANTSPPDSELISLESSSTSLNFLLEETNTFDKSLPKSETFCFDSKENSSGSTTTRTDISLPDYEAFYDDHVKEISSCSTTTHSDFFLYDSFIFDLSINPFPPADGSDFYEFADELAHIISPPKYDCFCFKNEPNSGDFTMDVVEDIFPTREPRVHVPNVLPTHPTLQLNMDFILSSESLFTYVVWIFLPFLSYSVAP</sequence>
<gene>
    <name evidence="1" type="ORF">Tci_011701</name>
</gene>
<evidence type="ECO:0000313" key="1">
    <source>
        <dbReference type="EMBL" id="GEU39723.1"/>
    </source>
</evidence>
<name>A0A6L2JRW4_TANCI</name>
<comment type="caution">
    <text evidence="1">The sequence shown here is derived from an EMBL/GenBank/DDBJ whole genome shotgun (WGS) entry which is preliminary data.</text>
</comment>
<reference evidence="1" key="1">
    <citation type="journal article" date="2019" name="Sci. Rep.">
        <title>Draft genome of Tanacetum cinerariifolium, the natural source of mosquito coil.</title>
        <authorList>
            <person name="Yamashiro T."/>
            <person name="Shiraishi A."/>
            <person name="Satake H."/>
            <person name="Nakayama K."/>
        </authorList>
    </citation>
    <scope>NUCLEOTIDE SEQUENCE</scope>
</reference>
<proteinExistence type="predicted"/>
<dbReference type="EMBL" id="BKCJ010001210">
    <property type="protein sequence ID" value="GEU39723.1"/>
    <property type="molecule type" value="Genomic_DNA"/>
</dbReference>
<dbReference type="AlphaFoldDB" id="A0A6L2JRW4"/>